<organism evidence="2 3">
    <name type="scientific">Bartonella callosciuri</name>
    <dbReference type="NCBI Taxonomy" id="686223"/>
    <lineage>
        <taxon>Bacteria</taxon>
        <taxon>Pseudomonadati</taxon>
        <taxon>Pseudomonadota</taxon>
        <taxon>Alphaproteobacteria</taxon>
        <taxon>Hyphomicrobiales</taxon>
        <taxon>Bartonellaceae</taxon>
        <taxon>Bartonella</taxon>
    </lineage>
</organism>
<comment type="caution">
    <text evidence="2">The sequence shown here is derived from an EMBL/GenBank/DDBJ whole genome shotgun (WGS) entry which is preliminary data.</text>
</comment>
<keyword evidence="1" id="KW-0812">Transmembrane</keyword>
<protein>
    <submittedName>
        <fullName evidence="2">Lysozyme family protein</fullName>
    </submittedName>
</protein>
<name>A0A840NWY0_9HYPH</name>
<proteinExistence type="predicted"/>
<accession>A0A840NWY0</accession>
<evidence type="ECO:0000313" key="2">
    <source>
        <dbReference type="EMBL" id="MBB5074455.1"/>
    </source>
</evidence>
<gene>
    <name evidence="2" type="ORF">HNQ69_001597</name>
</gene>
<sequence>MAGNGPVQWALAAIMVLAACAGIFFVARRFQEQRF</sequence>
<evidence type="ECO:0000313" key="3">
    <source>
        <dbReference type="Proteomes" id="UP000561417"/>
    </source>
</evidence>
<evidence type="ECO:0000256" key="1">
    <source>
        <dbReference type="SAM" id="Phobius"/>
    </source>
</evidence>
<keyword evidence="1" id="KW-1133">Transmembrane helix</keyword>
<dbReference type="EMBL" id="JACHIM010000013">
    <property type="protein sequence ID" value="MBB5074455.1"/>
    <property type="molecule type" value="Genomic_DNA"/>
</dbReference>
<dbReference type="AlphaFoldDB" id="A0A840NWY0"/>
<keyword evidence="3" id="KW-1185">Reference proteome</keyword>
<reference evidence="2 3" key="1">
    <citation type="submission" date="2020-08" db="EMBL/GenBank/DDBJ databases">
        <title>Genomic Encyclopedia of Type Strains, Phase IV (KMG-IV): sequencing the most valuable type-strain genomes for metagenomic binning, comparative biology and taxonomic classification.</title>
        <authorList>
            <person name="Goeker M."/>
        </authorList>
    </citation>
    <scope>NUCLEOTIDE SEQUENCE [LARGE SCALE GENOMIC DNA]</scope>
    <source>
        <strain evidence="2 3">DSM 28538</strain>
    </source>
</reference>
<dbReference type="Proteomes" id="UP000561417">
    <property type="component" value="Unassembled WGS sequence"/>
</dbReference>
<feature type="transmembrane region" description="Helical" evidence="1">
    <location>
        <begin position="6"/>
        <end position="27"/>
    </location>
</feature>
<keyword evidence="1" id="KW-0472">Membrane</keyword>